<dbReference type="GO" id="GO:0016020">
    <property type="term" value="C:membrane"/>
    <property type="evidence" value="ECO:0007669"/>
    <property type="project" value="TreeGrafter"/>
</dbReference>
<sequence>MAVHRSRHAFLLLTVLLSSGISASAAQAEPASRYFRTSDGVRLHYLEAGRGPTIVFVPGWTMPAEIWEPQIRHFAPNYRVIAFDPRGQGASEVARTGYTAARRARDIRELIEHLGPEPVVLVGWSLGVLDALEYAKSSGGERLRALALVDNSIGEEPPPVTDPTFLKRLKKDRRATTERFVRHMYRTPQGEAYLKKVTQSSLRVPLDAAVALLSYPYPREYWKNIVYQSERPILYVVNERFRGQAENLKKNRPAAWIGVFEHAGHALFVDESERFNRLLADFLAKEVRLDAAGGRRE</sequence>
<dbReference type="SUPFAM" id="SSF53474">
    <property type="entry name" value="alpha/beta-Hydrolases"/>
    <property type="match status" value="1"/>
</dbReference>
<comment type="caution">
    <text evidence="4">The sequence shown here is derived from an EMBL/GenBank/DDBJ whole genome shotgun (WGS) entry which is preliminary data.</text>
</comment>
<reference evidence="4 5" key="1">
    <citation type="journal article" date="2016" name="Nat. Commun.">
        <title>Thousands of microbial genomes shed light on interconnected biogeochemical processes in an aquifer system.</title>
        <authorList>
            <person name="Anantharaman K."/>
            <person name="Brown C.T."/>
            <person name="Hug L.A."/>
            <person name="Sharon I."/>
            <person name="Castelle C.J."/>
            <person name="Probst A.J."/>
            <person name="Thomas B.C."/>
            <person name="Singh A."/>
            <person name="Wilkins M.J."/>
            <person name="Karaoz U."/>
            <person name="Brodie E.L."/>
            <person name="Williams K.H."/>
            <person name="Hubbard S.S."/>
            <person name="Banfield J.F."/>
        </authorList>
    </citation>
    <scope>NUCLEOTIDE SEQUENCE [LARGE SCALE GENOMIC DNA]</scope>
</reference>
<protein>
    <recommendedName>
        <fullName evidence="3">AB hydrolase-1 domain-containing protein</fullName>
    </recommendedName>
</protein>
<dbReference type="PANTHER" id="PTHR43798:SF31">
    <property type="entry name" value="AB HYDROLASE SUPERFAMILY PROTEIN YCLE"/>
    <property type="match status" value="1"/>
</dbReference>
<accession>A0A1F6TEG2</accession>
<dbReference type="AlphaFoldDB" id="A0A1F6TEG2"/>
<dbReference type="InterPro" id="IPR000073">
    <property type="entry name" value="AB_hydrolase_1"/>
</dbReference>
<dbReference type="Gene3D" id="3.40.50.1820">
    <property type="entry name" value="alpha/beta hydrolase"/>
    <property type="match status" value="1"/>
</dbReference>
<organism evidence="4 5">
    <name type="scientific">Candidatus Muproteobacteria bacterium RBG_16_65_31</name>
    <dbReference type="NCBI Taxonomy" id="1817759"/>
    <lineage>
        <taxon>Bacteria</taxon>
        <taxon>Pseudomonadati</taxon>
        <taxon>Pseudomonadota</taxon>
        <taxon>Candidatus Muproteobacteria</taxon>
    </lineage>
</organism>
<dbReference type="InterPro" id="IPR029058">
    <property type="entry name" value="AB_hydrolase_fold"/>
</dbReference>
<dbReference type="EMBL" id="MFST01000114">
    <property type="protein sequence ID" value="OGI43504.1"/>
    <property type="molecule type" value="Genomic_DNA"/>
</dbReference>
<feature type="signal peptide" evidence="2">
    <location>
        <begin position="1"/>
        <end position="28"/>
    </location>
</feature>
<name>A0A1F6TEG2_9PROT</name>
<feature type="chain" id="PRO_5009225465" description="AB hydrolase-1 domain-containing protein" evidence="2">
    <location>
        <begin position="29"/>
        <end position="297"/>
    </location>
</feature>
<evidence type="ECO:0000256" key="2">
    <source>
        <dbReference type="SAM" id="SignalP"/>
    </source>
</evidence>
<dbReference type="Proteomes" id="UP000179344">
    <property type="component" value="Unassembled WGS sequence"/>
</dbReference>
<evidence type="ECO:0000313" key="5">
    <source>
        <dbReference type="Proteomes" id="UP000179344"/>
    </source>
</evidence>
<dbReference type="InterPro" id="IPR050266">
    <property type="entry name" value="AB_hydrolase_sf"/>
</dbReference>
<proteinExistence type="predicted"/>
<gene>
    <name evidence="4" type="ORF">A2V92_00905</name>
</gene>
<evidence type="ECO:0000256" key="1">
    <source>
        <dbReference type="ARBA" id="ARBA00022801"/>
    </source>
</evidence>
<evidence type="ECO:0000313" key="4">
    <source>
        <dbReference type="EMBL" id="OGI43504.1"/>
    </source>
</evidence>
<evidence type="ECO:0000259" key="3">
    <source>
        <dbReference type="Pfam" id="PF12697"/>
    </source>
</evidence>
<dbReference type="PANTHER" id="PTHR43798">
    <property type="entry name" value="MONOACYLGLYCEROL LIPASE"/>
    <property type="match status" value="1"/>
</dbReference>
<dbReference type="Pfam" id="PF12697">
    <property type="entry name" value="Abhydrolase_6"/>
    <property type="match status" value="1"/>
</dbReference>
<feature type="domain" description="AB hydrolase-1" evidence="3">
    <location>
        <begin position="54"/>
        <end position="277"/>
    </location>
</feature>
<dbReference type="GO" id="GO:0016787">
    <property type="term" value="F:hydrolase activity"/>
    <property type="evidence" value="ECO:0007669"/>
    <property type="project" value="UniProtKB-KW"/>
</dbReference>
<keyword evidence="1" id="KW-0378">Hydrolase</keyword>
<keyword evidence="2" id="KW-0732">Signal</keyword>